<keyword evidence="2" id="KW-1185">Reference proteome</keyword>
<comment type="caution">
    <text evidence="1">The sequence shown here is derived from an EMBL/GenBank/DDBJ whole genome shotgun (WGS) entry which is preliminary data.</text>
</comment>
<accession>A0ABR3FJ43</accession>
<proteinExistence type="predicted"/>
<evidence type="ECO:0000313" key="2">
    <source>
        <dbReference type="Proteomes" id="UP001465976"/>
    </source>
</evidence>
<dbReference type="InterPro" id="IPR032675">
    <property type="entry name" value="LRR_dom_sf"/>
</dbReference>
<dbReference type="Proteomes" id="UP001465976">
    <property type="component" value="Unassembled WGS sequence"/>
</dbReference>
<dbReference type="Gene3D" id="3.80.10.10">
    <property type="entry name" value="Ribonuclease Inhibitor"/>
    <property type="match status" value="1"/>
</dbReference>
<dbReference type="SUPFAM" id="SSF52047">
    <property type="entry name" value="RNI-like"/>
    <property type="match status" value="1"/>
</dbReference>
<gene>
    <name evidence="1" type="ORF">V5O48_006563</name>
</gene>
<sequence length="360" mass="40558">MTPFHALTSGDLPLLAGFHEEGILANLMPLGQSFDVQNPPPLLFFDAVGTSPALRHLHISVTGRFDSLQKSRSHWAFLTKLEIEVDRPTLGCVSSMQGLSRSCPLLRELTITRLYNPIQLDETVVEVSEWIHLREFTLILVRQPAPTFMSSLFNIFESFTAPSLTDLSLAVKPFGSRWDDESFDYEADLPFHNFIIRSQCQLNSLRLDMPFGENSLRKTLDLLSSLTSFTVDITHSPHYLHVPTTSNHLDGIVRALSPSTEFVVCPALKNLYITSCRPEDAVVLVNLIEARAMHNTKLETLRAKFWSLSRASVRVLNSALELGKSKGLGVKIEWEYRKEAFEFDDPHIYSSHPTHEVLVG</sequence>
<protein>
    <submittedName>
        <fullName evidence="1">Uncharacterized protein</fullName>
    </submittedName>
</protein>
<organism evidence="1 2">
    <name type="scientific">Marasmius crinis-equi</name>
    <dbReference type="NCBI Taxonomy" id="585013"/>
    <lineage>
        <taxon>Eukaryota</taxon>
        <taxon>Fungi</taxon>
        <taxon>Dikarya</taxon>
        <taxon>Basidiomycota</taxon>
        <taxon>Agaricomycotina</taxon>
        <taxon>Agaricomycetes</taxon>
        <taxon>Agaricomycetidae</taxon>
        <taxon>Agaricales</taxon>
        <taxon>Marasmiineae</taxon>
        <taxon>Marasmiaceae</taxon>
        <taxon>Marasmius</taxon>
    </lineage>
</organism>
<reference evidence="1 2" key="1">
    <citation type="submission" date="2024-02" db="EMBL/GenBank/DDBJ databases">
        <title>A draft genome for the cacao thread blight pathogen Marasmius crinis-equi.</title>
        <authorList>
            <person name="Cohen S.P."/>
            <person name="Baruah I.K."/>
            <person name="Amoako-Attah I."/>
            <person name="Bukari Y."/>
            <person name="Meinhardt L.W."/>
            <person name="Bailey B.A."/>
        </authorList>
    </citation>
    <scope>NUCLEOTIDE SEQUENCE [LARGE SCALE GENOMIC DNA]</scope>
    <source>
        <strain evidence="1 2">GH-76</strain>
    </source>
</reference>
<name>A0ABR3FJ43_9AGAR</name>
<dbReference type="EMBL" id="JBAHYK010000307">
    <property type="protein sequence ID" value="KAL0575409.1"/>
    <property type="molecule type" value="Genomic_DNA"/>
</dbReference>
<evidence type="ECO:0000313" key="1">
    <source>
        <dbReference type="EMBL" id="KAL0575409.1"/>
    </source>
</evidence>